<keyword evidence="6" id="KW-1185">Reference proteome</keyword>
<dbReference type="Gene3D" id="4.10.1100.10">
    <property type="entry name" value="Transcription factor, SBP-box domain"/>
    <property type="match status" value="1"/>
</dbReference>
<dbReference type="PANTHER" id="PTHR31251:SF169">
    <property type="entry name" value="SQUAMOSA PROMOTER-BINDING-LIKE PROTEIN 8"/>
    <property type="match status" value="1"/>
</dbReference>
<feature type="non-terminal residue" evidence="5">
    <location>
        <position position="1"/>
    </location>
</feature>
<dbReference type="InterPro" id="IPR004333">
    <property type="entry name" value="SBP_dom"/>
</dbReference>
<dbReference type="AlphaFoldDB" id="D8TM11"/>
<dbReference type="PROSITE" id="PS51141">
    <property type="entry name" value="ZF_SBP"/>
    <property type="match status" value="1"/>
</dbReference>
<evidence type="ECO:0000313" key="6">
    <source>
        <dbReference type="Proteomes" id="UP000001058"/>
    </source>
</evidence>
<evidence type="ECO:0000259" key="4">
    <source>
        <dbReference type="PROSITE" id="PS51141"/>
    </source>
</evidence>
<evidence type="ECO:0000256" key="1">
    <source>
        <dbReference type="ARBA" id="ARBA00022723"/>
    </source>
</evidence>
<keyword evidence="3" id="KW-0862">Zinc</keyword>
<dbReference type="SUPFAM" id="SSF103612">
    <property type="entry name" value="SBT domain"/>
    <property type="match status" value="1"/>
</dbReference>
<gene>
    <name evidence="5" type="ORF">VOLCADRAFT_49195</name>
</gene>
<protein>
    <recommendedName>
        <fullName evidence="4">SBP-type domain-containing protein</fullName>
    </recommendedName>
</protein>
<keyword evidence="1" id="KW-0479">Metal-binding</keyword>
<accession>D8TM11</accession>
<dbReference type="GO" id="GO:0003677">
    <property type="term" value="F:DNA binding"/>
    <property type="evidence" value="ECO:0007669"/>
    <property type="project" value="InterPro"/>
</dbReference>
<feature type="domain" description="SBP-type" evidence="4">
    <location>
        <begin position="1"/>
        <end position="51"/>
    </location>
</feature>
<dbReference type="Proteomes" id="UP000001058">
    <property type="component" value="Unassembled WGS sequence"/>
</dbReference>
<proteinExistence type="predicted"/>
<feature type="non-terminal residue" evidence="5">
    <location>
        <position position="51"/>
    </location>
</feature>
<organism evidence="6">
    <name type="scientific">Volvox carteri f. nagariensis</name>
    <dbReference type="NCBI Taxonomy" id="3068"/>
    <lineage>
        <taxon>Eukaryota</taxon>
        <taxon>Viridiplantae</taxon>
        <taxon>Chlorophyta</taxon>
        <taxon>core chlorophytes</taxon>
        <taxon>Chlorophyceae</taxon>
        <taxon>CS clade</taxon>
        <taxon>Chlamydomonadales</taxon>
        <taxon>Volvocaceae</taxon>
        <taxon>Volvox</taxon>
    </lineage>
</organism>
<dbReference type="GeneID" id="9620473"/>
<dbReference type="GO" id="GO:0008270">
    <property type="term" value="F:zinc ion binding"/>
    <property type="evidence" value="ECO:0007669"/>
    <property type="project" value="UniProtKB-KW"/>
</dbReference>
<dbReference type="InterPro" id="IPR044817">
    <property type="entry name" value="SBP-like"/>
</dbReference>
<evidence type="ECO:0000256" key="2">
    <source>
        <dbReference type="ARBA" id="ARBA00022771"/>
    </source>
</evidence>
<dbReference type="Pfam" id="PF03110">
    <property type="entry name" value="SBP"/>
    <property type="match status" value="1"/>
</dbReference>
<dbReference type="PANTHER" id="PTHR31251">
    <property type="entry name" value="SQUAMOSA PROMOTER-BINDING-LIKE PROTEIN 4"/>
    <property type="match status" value="1"/>
</dbReference>
<dbReference type="InterPro" id="IPR036893">
    <property type="entry name" value="SBP_sf"/>
</dbReference>
<dbReference type="RefSeq" id="XP_002947378.1">
    <property type="nucleotide sequence ID" value="XM_002947332.1"/>
</dbReference>
<evidence type="ECO:0000256" key="3">
    <source>
        <dbReference type="ARBA" id="ARBA00022833"/>
    </source>
</evidence>
<evidence type="ECO:0000313" key="5">
    <source>
        <dbReference type="EMBL" id="EFJ51426.1"/>
    </source>
</evidence>
<dbReference type="OrthoDB" id="514967at2759"/>
<dbReference type="STRING" id="3068.D8TM11"/>
<dbReference type="EMBL" id="GL378327">
    <property type="protein sequence ID" value="EFJ51426.1"/>
    <property type="molecule type" value="Genomic_DNA"/>
</dbReference>
<name>D8TM11_VOLCA</name>
<sequence length="51" mass="5949">LQGCHADLANSKAYYRRFRICEAHMKSLSLSIEGRSCRFCQQCGKFHLVRE</sequence>
<dbReference type="KEGG" id="vcn:VOLCADRAFT_49195"/>
<keyword evidence="2" id="KW-0863">Zinc-finger</keyword>
<dbReference type="GO" id="GO:0005634">
    <property type="term" value="C:nucleus"/>
    <property type="evidence" value="ECO:0007669"/>
    <property type="project" value="InterPro"/>
</dbReference>
<dbReference type="InParanoid" id="D8TM11"/>
<reference evidence="5 6" key="1">
    <citation type="journal article" date="2010" name="Science">
        <title>Genomic analysis of organismal complexity in the multicellular green alga Volvox carteri.</title>
        <authorList>
            <person name="Prochnik S.E."/>
            <person name="Umen J."/>
            <person name="Nedelcu A.M."/>
            <person name="Hallmann A."/>
            <person name="Miller S.M."/>
            <person name="Nishii I."/>
            <person name="Ferris P."/>
            <person name="Kuo A."/>
            <person name="Mitros T."/>
            <person name="Fritz-Laylin L.K."/>
            <person name="Hellsten U."/>
            <person name="Chapman J."/>
            <person name="Simakov O."/>
            <person name="Rensing S.A."/>
            <person name="Terry A."/>
            <person name="Pangilinan J."/>
            <person name="Kapitonov V."/>
            <person name="Jurka J."/>
            <person name="Salamov A."/>
            <person name="Shapiro H."/>
            <person name="Schmutz J."/>
            <person name="Grimwood J."/>
            <person name="Lindquist E."/>
            <person name="Lucas S."/>
            <person name="Grigoriev I.V."/>
            <person name="Schmitt R."/>
            <person name="Kirk D."/>
            <person name="Rokhsar D.S."/>
        </authorList>
    </citation>
    <scope>NUCLEOTIDE SEQUENCE [LARGE SCALE GENOMIC DNA]</scope>
    <source>
        <strain evidence="6">f. Nagariensis / Eve</strain>
    </source>
</reference>